<keyword evidence="2" id="KW-1185">Reference proteome</keyword>
<comment type="caution">
    <text evidence="1">The sequence shown here is derived from an EMBL/GenBank/DDBJ whole genome shotgun (WGS) entry which is preliminary data.</text>
</comment>
<protein>
    <submittedName>
        <fullName evidence="1">Uncharacterized protein</fullName>
    </submittedName>
</protein>
<dbReference type="EMBL" id="JAOYFB010000001">
    <property type="protein sequence ID" value="KAK4002710.1"/>
    <property type="molecule type" value="Genomic_DNA"/>
</dbReference>
<sequence length="100" mass="11726">MDGVGCHLPVVNSERFRKPVRTTMYILLKEDKQSPRRIVRPLGRGHVGQNNYTHTHGRISICPSLAIPETLLFLDFISIYFRRRQAFPYITNLKKMKRKT</sequence>
<reference evidence="1 2" key="1">
    <citation type="journal article" date="2023" name="Nucleic Acids Res.">
        <title>The hologenome of Daphnia magna reveals possible DNA methylation and microbiome-mediated evolution of the host genome.</title>
        <authorList>
            <person name="Chaturvedi A."/>
            <person name="Li X."/>
            <person name="Dhandapani V."/>
            <person name="Marshall H."/>
            <person name="Kissane S."/>
            <person name="Cuenca-Cambronero M."/>
            <person name="Asole G."/>
            <person name="Calvet F."/>
            <person name="Ruiz-Romero M."/>
            <person name="Marangio P."/>
            <person name="Guigo R."/>
            <person name="Rago D."/>
            <person name="Mirbahai L."/>
            <person name="Eastwood N."/>
            <person name="Colbourne J.K."/>
            <person name="Zhou J."/>
            <person name="Mallon E."/>
            <person name="Orsini L."/>
        </authorList>
    </citation>
    <scope>NUCLEOTIDE SEQUENCE [LARGE SCALE GENOMIC DNA]</scope>
    <source>
        <strain evidence="1">LRV0_1</strain>
    </source>
</reference>
<evidence type="ECO:0000313" key="1">
    <source>
        <dbReference type="EMBL" id="KAK4002710.1"/>
    </source>
</evidence>
<name>A0ABQ9YQD9_9CRUS</name>
<organism evidence="1 2">
    <name type="scientific">Daphnia magna</name>
    <dbReference type="NCBI Taxonomy" id="35525"/>
    <lineage>
        <taxon>Eukaryota</taxon>
        <taxon>Metazoa</taxon>
        <taxon>Ecdysozoa</taxon>
        <taxon>Arthropoda</taxon>
        <taxon>Crustacea</taxon>
        <taxon>Branchiopoda</taxon>
        <taxon>Diplostraca</taxon>
        <taxon>Cladocera</taxon>
        <taxon>Anomopoda</taxon>
        <taxon>Daphniidae</taxon>
        <taxon>Daphnia</taxon>
    </lineage>
</organism>
<proteinExistence type="predicted"/>
<evidence type="ECO:0000313" key="2">
    <source>
        <dbReference type="Proteomes" id="UP001234178"/>
    </source>
</evidence>
<dbReference type="Proteomes" id="UP001234178">
    <property type="component" value="Unassembled WGS sequence"/>
</dbReference>
<gene>
    <name evidence="1" type="ORF">OUZ56_004517</name>
</gene>
<accession>A0ABQ9YQD9</accession>